<comment type="pathway">
    <text evidence="1">Polyol metabolism; glycerol degradation via glycerol kinase pathway; sn-glycerol 3-phosphate from glycerol: step 1/1.</text>
</comment>
<organism evidence="13 14">
    <name type="scientific">Gimibacter soli</name>
    <dbReference type="NCBI Taxonomy" id="3024400"/>
    <lineage>
        <taxon>Bacteria</taxon>
        <taxon>Pseudomonadati</taxon>
        <taxon>Pseudomonadota</taxon>
        <taxon>Alphaproteobacteria</taxon>
        <taxon>Kordiimonadales</taxon>
        <taxon>Temperatibacteraceae</taxon>
        <taxon>Gimibacter</taxon>
    </lineage>
</organism>
<dbReference type="FunFam" id="3.30.420.40:FF:000007">
    <property type="entry name" value="Glycerol kinase"/>
    <property type="match status" value="1"/>
</dbReference>
<dbReference type="Proteomes" id="UP001217500">
    <property type="component" value="Chromosome"/>
</dbReference>
<keyword evidence="14" id="KW-1185">Reference proteome</keyword>
<evidence type="ECO:0000259" key="11">
    <source>
        <dbReference type="Pfam" id="PF00370"/>
    </source>
</evidence>
<proteinExistence type="inferred from homology"/>
<dbReference type="GO" id="GO:0005829">
    <property type="term" value="C:cytosol"/>
    <property type="evidence" value="ECO:0007669"/>
    <property type="project" value="TreeGrafter"/>
</dbReference>
<dbReference type="PANTHER" id="PTHR10196">
    <property type="entry name" value="SUGAR KINASE"/>
    <property type="match status" value="1"/>
</dbReference>
<dbReference type="NCBIfam" id="NF000756">
    <property type="entry name" value="PRK00047.1"/>
    <property type="match status" value="1"/>
</dbReference>
<keyword evidence="4 13" id="KW-0808">Transferase</keyword>
<dbReference type="KEGG" id="gso:PH603_07460"/>
<evidence type="ECO:0000256" key="5">
    <source>
        <dbReference type="ARBA" id="ARBA00022741"/>
    </source>
</evidence>
<dbReference type="InterPro" id="IPR018485">
    <property type="entry name" value="FGGY_C"/>
</dbReference>
<dbReference type="InterPro" id="IPR018484">
    <property type="entry name" value="FGGY_N"/>
</dbReference>
<dbReference type="InterPro" id="IPR005999">
    <property type="entry name" value="Glycerol_kin"/>
</dbReference>
<evidence type="ECO:0000256" key="2">
    <source>
        <dbReference type="ARBA" id="ARBA00009156"/>
    </source>
</evidence>
<dbReference type="EC" id="2.7.1.30" evidence="3"/>
<evidence type="ECO:0000259" key="12">
    <source>
        <dbReference type="Pfam" id="PF02782"/>
    </source>
</evidence>
<dbReference type="PROSITE" id="PS00933">
    <property type="entry name" value="FGGY_KINASES_1"/>
    <property type="match status" value="1"/>
</dbReference>
<dbReference type="CDD" id="cd07786">
    <property type="entry name" value="FGGY_EcGK_like"/>
    <property type="match status" value="1"/>
</dbReference>
<dbReference type="AlphaFoldDB" id="A0AAE9XSK9"/>
<evidence type="ECO:0000256" key="1">
    <source>
        <dbReference type="ARBA" id="ARBA00005190"/>
    </source>
</evidence>
<dbReference type="GO" id="GO:0004370">
    <property type="term" value="F:glycerol kinase activity"/>
    <property type="evidence" value="ECO:0007669"/>
    <property type="project" value="UniProtKB-EC"/>
</dbReference>
<keyword evidence="5" id="KW-0547">Nucleotide-binding</keyword>
<feature type="domain" description="Carbohydrate kinase FGGY C-terminal" evidence="12">
    <location>
        <begin position="256"/>
        <end position="442"/>
    </location>
</feature>
<evidence type="ECO:0000256" key="7">
    <source>
        <dbReference type="ARBA" id="ARBA00022798"/>
    </source>
</evidence>
<dbReference type="EMBL" id="CP116805">
    <property type="protein sequence ID" value="WCL55597.1"/>
    <property type="molecule type" value="Genomic_DNA"/>
</dbReference>
<gene>
    <name evidence="13" type="primary">glpK</name>
    <name evidence="13" type="ORF">PH603_07460</name>
</gene>
<dbReference type="GO" id="GO:0006072">
    <property type="term" value="P:glycerol-3-phosphate metabolic process"/>
    <property type="evidence" value="ECO:0007669"/>
    <property type="project" value="InterPro"/>
</dbReference>
<dbReference type="GO" id="GO:0005524">
    <property type="term" value="F:ATP binding"/>
    <property type="evidence" value="ECO:0007669"/>
    <property type="project" value="UniProtKB-KW"/>
</dbReference>
<dbReference type="RefSeq" id="WP_289505434.1">
    <property type="nucleotide sequence ID" value="NZ_CP116805.1"/>
</dbReference>
<evidence type="ECO:0000256" key="9">
    <source>
        <dbReference type="ARBA" id="ARBA00043149"/>
    </source>
</evidence>
<keyword evidence="8" id="KW-0067">ATP-binding</keyword>
<feature type="domain" description="Carbohydrate kinase FGGY N-terminal" evidence="11">
    <location>
        <begin position="6"/>
        <end position="245"/>
    </location>
</feature>
<name>A0AAE9XSK9_9PROT</name>
<reference evidence="13" key="1">
    <citation type="submission" date="2023-01" db="EMBL/GenBank/DDBJ databases">
        <title>The genome sequence of Kordiimonadaceae bacterium 6D33.</title>
        <authorList>
            <person name="Liu Y."/>
        </authorList>
    </citation>
    <scope>NUCLEOTIDE SEQUENCE</scope>
    <source>
        <strain evidence="13">6D33</strain>
    </source>
</reference>
<dbReference type="PANTHER" id="PTHR10196:SF78">
    <property type="entry name" value="GLYCEROL KINASE"/>
    <property type="match status" value="1"/>
</dbReference>
<dbReference type="InterPro" id="IPR000577">
    <property type="entry name" value="Carb_kinase_FGGY"/>
</dbReference>
<sequence length="497" mass="53387">MTRGTVVAIDQGTTSTRAIRMDGFGHIQHKSTRDLACMYPHAAWVEQDPEDIWQSALAVLSDVVQDDTLAIGIANQRETIVVWDRKTGVPIYNAIVWQDRRTAALCLSLVNEGAEAGVRSKTGLLIDPYFSASKLAWILDHVAGARERAARGELAAGTIDSFLLWRLTGGTVHATDATNAARTMLYDITTHSWDMDLLHLFDIPAALLPSVRDNCHLFGETSPEVLARRLPITGMAGDQQAAMIGQCCFARGTIKSTYGTGCFMLANVGASPVISKARLLSTPIYKIGAEKAYAIEGSIFSAGATISWLRDRLGLISSAADTEALAAEAPADHGIHLIPAFVGLGAPYWRPDARASIIGLTFDTDRATLVRAALEAVAFQTTDLLSAMMDDSLANVGSVRIDGGVSTNNWFAQFLSNMLNMDVERPEDHDSTAIGAAFLAGLTIGLWSGFADLEAMWHRSASFSPQLSPDERQARLAGWNLAVRQTLTTPVGALSAA</sequence>
<protein>
    <recommendedName>
        <fullName evidence="3">glycerol kinase</fullName>
        <ecNumber evidence="3">2.7.1.30</ecNumber>
    </recommendedName>
    <alternativeName>
        <fullName evidence="9">ATP:glycerol 3-phosphotransferase</fullName>
    </alternativeName>
</protein>
<dbReference type="Gene3D" id="3.30.420.40">
    <property type="match status" value="2"/>
</dbReference>
<evidence type="ECO:0000256" key="3">
    <source>
        <dbReference type="ARBA" id="ARBA00012099"/>
    </source>
</evidence>
<dbReference type="SUPFAM" id="SSF53067">
    <property type="entry name" value="Actin-like ATPase domain"/>
    <property type="match status" value="2"/>
</dbReference>
<evidence type="ECO:0000256" key="8">
    <source>
        <dbReference type="ARBA" id="ARBA00022840"/>
    </source>
</evidence>
<dbReference type="InterPro" id="IPR043129">
    <property type="entry name" value="ATPase_NBD"/>
</dbReference>
<evidence type="ECO:0000256" key="10">
    <source>
        <dbReference type="ARBA" id="ARBA00052101"/>
    </source>
</evidence>
<keyword evidence="6 13" id="KW-0418">Kinase</keyword>
<dbReference type="Pfam" id="PF02782">
    <property type="entry name" value="FGGY_C"/>
    <property type="match status" value="1"/>
</dbReference>
<dbReference type="GO" id="GO:0019563">
    <property type="term" value="P:glycerol catabolic process"/>
    <property type="evidence" value="ECO:0007669"/>
    <property type="project" value="TreeGrafter"/>
</dbReference>
<evidence type="ECO:0000313" key="13">
    <source>
        <dbReference type="EMBL" id="WCL55597.1"/>
    </source>
</evidence>
<evidence type="ECO:0000256" key="4">
    <source>
        <dbReference type="ARBA" id="ARBA00022679"/>
    </source>
</evidence>
<evidence type="ECO:0000256" key="6">
    <source>
        <dbReference type="ARBA" id="ARBA00022777"/>
    </source>
</evidence>
<dbReference type="FunFam" id="3.30.420.40:FF:000008">
    <property type="entry name" value="Glycerol kinase"/>
    <property type="match status" value="1"/>
</dbReference>
<evidence type="ECO:0000313" key="14">
    <source>
        <dbReference type="Proteomes" id="UP001217500"/>
    </source>
</evidence>
<keyword evidence="7" id="KW-0319">Glycerol metabolism</keyword>
<comment type="similarity">
    <text evidence="2">Belongs to the FGGY kinase family.</text>
</comment>
<dbReference type="PIRSF" id="PIRSF000538">
    <property type="entry name" value="GlpK"/>
    <property type="match status" value="1"/>
</dbReference>
<dbReference type="InterPro" id="IPR018483">
    <property type="entry name" value="Carb_kinase_FGGY_CS"/>
</dbReference>
<accession>A0AAE9XSK9</accession>
<dbReference type="Pfam" id="PF00370">
    <property type="entry name" value="FGGY_N"/>
    <property type="match status" value="1"/>
</dbReference>
<dbReference type="NCBIfam" id="TIGR01311">
    <property type="entry name" value="glycerol_kin"/>
    <property type="match status" value="1"/>
</dbReference>
<comment type="catalytic activity">
    <reaction evidence="10">
        <text>glycerol + ATP = sn-glycerol 3-phosphate + ADP + H(+)</text>
        <dbReference type="Rhea" id="RHEA:21644"/>
        <dbReference type="ChEBI" id="CHEBI:15378"/>
        <dbReference type="ChEBI" id="CHEBI:17754"/>
        <dbReference type="ChEBI" id="CHEBI:30616"/>
        <dbReference type="ChEBI" id="CHEBI:57597"/>
        <dbReference type="ChEBI" id="CHEBI:456216"/>
        <dbReference type="EC" id="2.7.1.30"/>
    </reaction>
</comment>